<comment type="similarity">
    <text evidence="2">Belongs to the TRM6/GCD10 family.</text>
</comment>
<evidence type="ECO:0000256" key="7">
    <source>
        <dbReference type="SAM" id="MobiDB-lite"/>
    </source>
</evidence>
<gene>
    <name evidence="8" type="ORF">NA57DRAFT_47277</name>
</gene>
<evidence type="ECO:0000313" key="9">
    <source>
        <dbReference type="Proteomes" id="UP000799772"/>
    </source>
</evidence>
<accession>A0A9P4I7V4</accession>
<evidence type="ECO:0000256" key="4">
    <source>
        <dbReference type="ARBA" id="ARBA00022694"/>
    </source>
</evidence>
<feature type="compositionally biased region" description="Basic and acidic residues" evidence="7">
    <location>
        <begin position="284"/>
        <end position="295"/>
    </location>
</feature>
<dbReference type="Pfam" id="PF04189">
    <property type="entry name" value="Gcd10p"/>
    <property type="match status" value="1"/>
</dbReference>
<evidence type="ECO:0000256" key="6">
    <source>
        <dbReference type="ARBA" id="ARBA00032319"/>
    </source>
</evidence>
<feature type="region of interest" description="Disordered" evidence="7">
    <location>
        <begin position="82"/>
        <end position="113"/>
    </location>
</feature>
<evidence type="ECO:0000256" key="2">
    <source>
        <dbReference type="ARBA" id="ARBA00008320"/>
    </source>
</evidence>
<comment type="subcellular location">
    <subcellularLocation>
        <location evidence="1">Nucleus</location>
    </subcellularLocation>
</comment>
<organism evidence="8 9">
    <name type="scientific">Rhizodiscina lignyota</name>
    <dbReference type="NCBI Taxonomy" id="1504668"/>
    <lineage>
        <taxon>Eukaryota</taxon>
        <taxon>Fungi</taxon>
        <taxon>Dikarya</taxon>
        <taxon>Ascomycota</taxon>
        <taxon>Pezizomycotina</taxon>
        <taxon>Dothideomycetes</taxon>
        <taxon>Pleosporomycetidae</taxon>
        <taxon>Aulographales</taxon>
        <taxon>Rhizodiscinaceae</taxon>
        <taxon>Rhizodiscina</taxon>
    </lineage>
</organism>
<dbReference type="GO" id="GO:0005634">
    <property type="term" value="C:nucleus"/>
    <property type="evidence" value="ECO:0007669"/>
    <property type="project" value="UniProtKB-SubCell"/>
</dbReference>
<feature type="compositionally biased region" description="Acidic residues" evidence="7">
    <location>
        <begin position="266"/>
        <end position="281"/>
    </location>
</feature>
<feature type="region of interest" description="Disordered" evidence="7">
    <location>
        <begin position="258"/>
        <end position="313"/>
    </location>
</feature>
<dbReference type="Proteomes" id="UP000799772">
    <property type="component" value="Unassembled WGS sequence"/>
</dbReference>
<dbReference type="AlphaFoldDB" id="A0A9P4I7V4"/>
<keyword evidence="4" id="KW-0819">tRNA processing</keyword>
<proteinExistence type="inferred from homology"/>
<evidence type="ECO:0000256" key="5">
    <source>
        <dbReference type="ARBA" id="ARBA00023242"/>
    </source>
</evidence>
<protein>
    <recommendedName>
        <fullName evidence="3">tRNA (adenine(58)-N(1))-methyltransferase non-catalytic subunit TRM6</fullName>
    </recommendedName>
    <alternativeName>
        <fullName evidence="6">tRNA(m1A58)-methyltransferase subunit TRM6</fullName>
    </alternativeName>
</protein>
<name>A0A9P4I7V4_9PEZI</name>
<dbReference type="OrthoDB" id="10254665at2759"/>
<reference evidence="8" key="1">
    <citation type="journal article" date="2020" name="Stud. Mycol.">
        <title>101 Dothideomycetes genomes: a test case for predicting lifestyles and emergence of pathogens.</title>
        <authorList>
            <person name="Haridas S."/>
            <person name="Albert R."/>
            <person name="Binder M."/>
            <person name="Bloem J."/>
            <person name="Labutti K."/>
            <person name="Salamov A."/>
            <person name="Andreopoulos B."/>
            <person name="Baker S."/>
            <person name="Barry K."/>
            <person name="Bills G."/>
            <person name="Bluhm B."/>
            <person name="Cannon C."/>
            <person name="Castanera R."/>
            <person name="Culley D."/>
            <person name="Daum C."/>
            <person name="Ezra D."/>
            <person name="Gonzalez J."/>
            <person name="Henrissat B."/>
            <person name="Kuo A."/>
            <person name="Liang C."/>
            <person name="Lipzen A."/>
            <person name="Lutzoni F."/>
            <person name="Magnuson J."/>
            <person name="Mondo S."/>
            <person name="Nolan M."/>
            <person name="Ohm R."/>
            <person name="Pangilinan J."/>
            <person name="Park H.-J."/>
            <person name="Ramirez L."/>
            <person name="Alfaro M."/>
            <person name="Sun H."/>
            <person name="Tritt A."/>
            <person name="Yoshinaga Y."/>
            <person name="Zwiers L.-H."/>
            <person name="Turgeon B."/>
            <person name="Goodwin S."/>
            <person name="Spatafora J."/>
            <person name="Crous P."/>
            <person name="Grigoriev I."/>
        </authorList>
    </citation>
    <scope>NUCLEOTIDE SEQUENCE</scope>
    <source>
        <strain evidence="8">CBS 133067</strain>
    </source>
</reference>
<evidence type="ECO:0000256" key="1">
    <source>
        <dbReference type="ARBA" id="ARBA00004123"/>
    </source>
</evidence>
<feature type="non-terminal residue" evidence="8">
    <location>
        <position position="1"/>
    </location>
</feature>
<dbReference type="GO" id="GO:0030488">
    <property type="term" value="P:tRNA methylation"/>
    <property type="evidence" value="ECO:0007669"/>
    <property type="project" value="InterPro"/>
</dbReference>
<dbReference type="PANTHER" id="PTHR12945:SF0">
    <property type="entry name" value="TRNA (ADENINE(58)-N(1))-METHYLTRANSFERASE NON-CATALYTIC SUBUNIT TRM6"/>
    <property type="match status" value="1"/>
</dbReference>
<sequence>LSKMHSRIFPNTFVVLHFASGHQRLVEIVPNSTIYVGKFGSFPANLLLYRPYYLTFELLDKSDGQSQLRLRIVPPHEIHTDALSNNQLNPAESRDDTDTNTPRAGKEDDTGGVEYDIVGEDGTLLIRSNRLTVDDPSRQKLSHDEIEALKKAEKSGGKEIIAKILENHSALGEKTSFSLQKYTVRKAKKYLRRFTVLPADVETVLNVQSEGNAHKHLELREESLGLLMSWANVRASGGRWLVVDDTGGVVVAALAERMGILHPPEPEDDSPDGQEEDEDMTDAPAHDQEQAEENTHSANSATTVGKPPDTTYNATYMSANSNAITVLHPGAQPNTSFLKYFSFPSEDPQPFHPLYAHLKSLSWLAFLDPATDPALQEPQEVLQSDLLQWKGNKKSAYWRKRRRWERMKKVVEETREGGFDGLVVASGGMDVGGILRRLVPLVKGGGQVVAYSPTVEPLAEVMDLYSRERRAAFTQKMNEQMANEDGSPDLEDFPVNPSLLLAPNLQTVRARQWQVLPGRTHPVMMGRGGAEGYIFTATRVIPAQGKVEARGKFGKAAKRRKMEANAEAAAGAVAESEVKTMENGVEDQAIVDAETGGLGTNGKGAKRKAVEESG</sequence>
<feature type="region of interest" description="Disordered" evidence="7">
    <location>
        <begin position="590"/>
        <end position="614"/>
    </location>
</feature>
<dbReference type="EMBL" id="ML978136">
    <property type="protein sequence ID" value="KAF2094024.1"/>
    <property type="molecule type" value="Genomic_DNA"/>
</dbReference>
<comment type="caution">
    <text evidence="8">The sequence shown here is derived from an EMBL/GenBank/DDBJ whole genome shotgun (WGS) entry which is preliminary data.</text>
</comment>
<dbReference type="GO" id="GO:0031515">
    <property type="term" value="C:tRNA (m1A) methyltransferase complex"/>
    <property type="evidence" value="ECO:0007669"/>
    <property type="project" value="InterPro"/>
</dbReference>
<keyword evidence="5" id="KW-0539">Nucleus</keyword>
<evidence type="ECO:0000256" key="3">
    <source>
        <dbReference type="ARBA" id="ARBA00021704"/>
    </source>
</evidence>
<dbReference type="PANTHER" id="PTHR12945">
    <property type="entry name" value="TRANSLATION INITIATION FACTOR EIF3-RELATED"/>
    <property type="match status" value="1"/>
</dbReference>
<dbReference type="InterPro" id="IPR017423">
    <property type="entry name" value="TRM6"/>
</dbReference>
<keyword evidence="9" id="KW-1185">Reference proteome</keyword>
<evidence type="ECO:0000313" key="8">
    <source>
        <dbReference type="EMBL" id="KAF2094024.1"/>
    </source>
</evidence>